<evidence type="ECO:0000256" key="3">
    <source>
        <dbReference type="ARBA" id="ARBA00022692"/>
    </source>
</evidence>
<name>A0AA38I3D3_9CUCU</name>
<evidence type="ECO:0000256" key="9">
    <source>
        <dbReference type="SAM" id="SignalP"/>
    </source>
</evidence>
<dbReference type="GO" id="GO:0005886">
    <property type="term" value="C:plasma membrane"/>
    <property type="evidence" value="ECO:0007669"/>
    <property type="project" value="UniProtKB-SubCell"/>
</dbReference>
<feature type="signal peptide" evidence="9">
    <location>
        <begin position="1"/>
        <end position="18"/>
    </location>
</feature>
<keyword evidence="7" id="KW-0807">Transducer</keyword>
<protein>
    <recommendedName>
        <fullName evidence="12">Gustatory receptor</fullName>
    </recommendedName>
</protein>
<dbReference type="GO" id="GO:0008049">
    <property type="term" value="P:male courtship behavior"/>
    <property type="evidence" value="ECO:0007669"/>
    <property type="project" value="TreeGrafter"/>
</dbReference>
<dbReference type="GO" id="GO:0007165">
    <property type="term" value="P:signal transduction"/>
    <property type="evidence" value="ECO:0007669"/>
    <property type="project" value="UniProtKB-KW"/>
</dbReference>
<evidence type="ECO:0000313" key="10">
    <source>
        <dbReference type="EMBL" id="KAJ3648646.1"/>
    </source>
</evidence>
<evidence type="ECO:0000256" key="6">
    <source>
        <dbReference type="ARBA" id="ARBA00023170"/>
    </source>
</evidence>
<evidence type="ECO:0000313" key="11">
    <source>
        <dbReference type="Proteomes" id="UP001168821"/>
    </source>
</evidence>
<dbReference type="GO" id="GO:0050909">
    <property type="term" value="P:sensory perception of taste"/>
    <property type="evidence" value="ECO:0007669"/>
    <property type="project" value="InterPro"/>
</dbReference>
<proteinExistence type="predicted"/>
<dbReference type="PANTHER" id="PTHR21143:SF133">
    <property type="entry name" value="GUSTATORY AND PHEROMONE RECEPTOR 32A-RELATED"/>
    <property type="match status" value="1"/>
</dbReference>
<dbReference type="Proteomes" id="UP001168821">
    <property type="component" value="Unassembled WGS sequence"/>
</dbReference>
<dbReference type="InterPro" id="IPR013604">
    <property type="entry name" value="7TM_chemorcpt"/>
</dbReference>
<feature type="transmembrane region" description="Helical" evidence="8">
    <location>
        <begin position="76"/>
        <end position="96"/>
    </location>
</feature>
<dbReference type="GO" id="GO:0030424">
    <property type="term" value="C:axon"/>
    <property type="evidence" value="ECO:0007669"/>
    <property type="project" value="TreeGrafter"/>
</dbReference>
<dbReference type="GO" id="GO:0007635">
    <property type="term" value="P:chemosensory behavior"/>
    <property type="evidence" value="ECO:0007669"/>
    <property type="project" value="TreeGrafter"/>
</dbReference>
<dbReference type="GO" id="GO:0030425">
    <property type="term" value="C:dendrite"/>
    <property type="evidence" value="ECO:0007669"/>
    <property type="project" value="TreeGrafter"/>
</dbReference>
<keyword evidence="3 8" id="KW-0812">Transmembrane</keyword>
<keyword evidence="2" id="KW-1003">Cell membrane</keyword>
<keyword evidence="4 8" id="KW-1133">Transmembrane helix</keyword>
<evidence type="ECO:0008006" key="12">
    <source>
        <dbReference type="Google" id="ProtNLM"/>
    </source>
</evidence>
<evidence type="ECO:0000256" key="4">
    <source>
        <dbReference type="ARBA" id="ARBA00022989"/>
    </source>
</evidence>
<comment type="caution">
    <text evidence="10">The sequence shown here is derived from an EMBL/GenBank/DDBJ whole genome shotgun (WGS) entry which is preliminary data.</text>
</comment>
<keyword evidence="9" id="KW-0732">Signal</keyword>
<accession>A0AA38I3D3</accession>
<evidence type="ECO:0000256" key="1">
    <source>
        <dbReference type="ARBA" id="ARBA00004651"/>
    </source>
</evidence>
<organism evidence="10 11">
    <name type="scientific">Zophobas morio</name>
    <dbReference type="NCBI Taxonomy" id="2755281"/>
    <lineage>
        <taxon>Eukaryota</taxon>
        <taxon>Metazoa</taxon>
        <taxon>Ecdysozoa</taxon>
        <taxon>Arthropoda</taxon>
        <taxon>Hexapoda</taxon>
        <taxon>Insecta</taxon>
        <taxon>Pterygota</taxon>
        <taxon>Neoptera</taxon>
        <taxon>Endopterygota</taxon>
        <taxon>Coleoptera</taxon>
        <taxon>Polyphaga</taxon>
        <taxon>Cucujiformia</taxon>
        <taxon>Tenebrionidae</taxon>
        <taxon>Zophobas</taxon>
    </lineage>
</organism>
<keyword evidence="5 8" id="KW-0472">Membrane</keyword>
<evidence type="ECO:0000256" key="7">
    <source>
        <dbReference type="ARBA" id="ARBA00023224"/>
    </source>
</evidence>
<dbReference type="PANTHER" id="PTHR21143">
    <property type="entry name" value="INVERTEBRATE GUSTATORY RECEPTOR"/>
    <property type="match status" value="1"/>
</dbReference>
<keyword evidence="6" id="KW-0675">Receptor</keyword>
<comment type="subcellular location">
    <subcellularLocation>
        <location evidence="1">Cell membrane</location>
        <topology evidence="1">Multi-pass membrane protein</topology>
    </subcellularLocation>
</comment>
<feature type="chain" id="PRO_5041351973" description="Gustatory receptor" evidence="9">
    <location>
        <begin position="19"/>
        <end position="98"/>
    </location>
</feature>
<dbReference type="GO" id="GO:0043025">
    <property type="term" value="C:neuronal cell body"/>
    <property type="evidence" value="ECO:0007669"/>
    <property type="project" value="TreeGrafter"/>
</dbReference>
<gene>
    <name evidence="10" type="ORF">Zmor_020435</name>
</gene>
<dbReference type="AlphaFoldDB" id="A0AA38I3D3"/>
<reference evidence="10" key="1">
    <citation type="journal article" date="2023" name="G3 (Bethesda)">
        <title>Whole genome assemblies of Zophobas morio and Tenebrio molitor.</title>
        <authorList>
            <person name="Kaur S."/>
            <person name="Stinson S.A."/>
            <person name="diCenzo G.C."/>
        </authorList>
    </citation>
    <scope>NUCLEOTIDE SEQUENCE</scope>
    <source>
        <strain evidence="10">QUZm001</strain>
    </source>
</reference>
<evidence type="ECO:0000256" key="8">
    <source>
        <dbReference type="SAM" id="Phobius"/>
    </source>
</evidence>
<sequence>MVTMLIFFHLWLTMLISSYSSTQKEANKTVNYIHDVWNCWVLRKVDKNLQHLQLVSIRLLNSKLKFTAKYFFDLDWTFYHMIIVGVVTYLVILMQFNS</sequence>
<keyword evidence="11" id="KW-1185">Reference proteome</keyword>
<dbReference type="EMBL" id="JALNTZ010000006">
    <property type="protein sequence ID" value="KAJ3648646.1"/>
    <property type="molecule type" value="Genomic_DNA"/>
</dbReference>
<evidence type="ECO:0000256" key="5">
    <source>
        <dbReference type="ARBA" id="ARBA00023136"/>
    </source>
</evidence>
<dbReference type="Pfam" id="PF08395">
    <property type="entry name" value="7tm_7"/>
    <property type="match status" value="1"/>
</dbReference>
<evidence type="ECO:0000256" key="2">
    <source>
        <dbReference type="ARBA" id="ARBA00022475"/>
    </source>
</evidence>